<organism evidence="1 2">
    <name type="scientific">Hansschlegelia quercus</name>
    <dbReference type="NCBI Taxonomy" id="2528245"/>
    <lineage>
        <taxon>Bacteria</taxon>
        <taxon>Pseudomonadati</taxon>
        <taxon>Pseudomonadota</taxon>
        <taxon>Alphaproteobacteria</taxon>
        <taxon>Hyphomicrobiales</taxon>
        <taxon>Methylopilaceae</taxon>
        <taxon>Hansschlegelia</taxon>
    </lineage>
</organism>
<sequence length="100" mass="10502">MEADDFLERVDAIVARAPQLSPLDGAVLASLDAEIAADSRSFAKVFGVAHALVLRAVSELADGFGLVAVTDRDARTQRTKLALTEAGRRLLAGRSDALPA</sequence>
<proteinExistence type="predicted"/>
<reference evidence="1 2" key="1">
    <citation type="submission" date="2019-02" db="EMBL/GenBank/DDBJ databases">
        <title>Hansschlegelia quercus sp. nov., a novel methylotrophic bacterium from buds of oak (Quercus robur L.).</title>
        <authorList>
            <person name="Agafonova N.V."/>
            <person name="Kaparullina E.N."/>
            <person name="Grouzdev D.S."/>
            <person name="Doronina N.V."/>
        </authorList>
    </citation>
    <scope>NUCLEOTIDE SEQUENCE [LARGE SCALE GENOMIC DNA]</scope>
    <source>
        <strain evidence="1 2">Dub</strain>
    </source>
</reference>
<dbReference type="OrthoDB" id="7365132at2"/>
<protein>
    <recommendedName>
        <fullName evidence="3">MarR family transcriptional regulator</fullName>
    </recommendedName>
</protein>
<dbReference type="Gene3D" id="1.10.10.10">
    <property type="entry name" value="Winged helix-like DNA-binding domain superfamily/Winged helix DNA-binding domain"/>
    <property type="match status" value="1"/>
</dbReference>
<gene>
    <name evidence="1" type="ORF">EYR15_01260</name>
</gene>
<evidence type="ECO:0008006" key="3">
    <source>
        <dbReference type="Google" id="ProtNLM"/>
    </source>
</evidence>
<keyword evidence="2" id="KW-1185">Reference proteome</keyword>
<dbReference type="EMBL" id="SIUB01000001">
    <property type="protein sequence ID" value="TBN54819.1"/>
    <property type="molecule type" value="Genomic_DNA"/>
</dbReference>
<dbReference type="AlphaFoldDB" id="A0A4Q9GKD3"/>
<dbReference type="RefSeq" id="WP_131001072.1">
    <property type="nucleotide sequence ID" value="NZ_JBHSZR010000002.1"/>
</dbReference>
<dbReference type="Proteomes" id="UP000291613">
    <property type="component" value="Unassembled WGS sequence"/>
</dbReference>
<evidence type="ECO:0000313" key="1">
    <source>
        <dbReference type="EMBL" id="TBN54819.1"/>
    </source>
</evidence>
<name>A0A4Q9GKD3_9HYPH</name>
<comment type="caution">
    <text evidence="1">The sequence shown here is derived from an EMBL/GenBank/DDBJ whole genome shotgun (WGS) entry which is preliminary data.</text>
</comment>
<accession>A0A4Q9GKD3</accession>
<dbReference type="InterPro" id="IPR036388">
    <property type="entry name" value="WH-like_DNA-bd_sf"/>
</dbReference>
<evidence type="ECO:0000313" key="2">
    <source>
        <dbReference type="Proteomes" id="UP000291613"/>
    </source>
</evidence>